<dbReference type="GeneID" id="26518149"/>
<evidence type="ECO:0000313" key="2">
    <source>
        <dbReference type="Proteomes" id="UP000202846"/>
    </source>
</evidence>
<reference evidence="1 2" key="1">
    <citation type="submission" date="2015-08" db="EMBL/GenBank/DDBJ databases">
        <title>Isolation and characterization of an extensively-drug resistant Acinetobacter baumannii bacteriophage with broad host range.</title>
        <authorList>
            <person name="Liu Y."/>
            <person name="Guo X."/>
            <person name="Tang J."/>
            <person name="Liu F."/>
            <person name="Fan H."/>
            <person name="Yan Y."/>
            <person name="Xu Y."/>
            <person name="Shi Y."/>
        </authorList>
    </citation>
    <scope>NUCLEOTIDE SEQUENCE [LARGE SCALE GENOMIC DNA]</scope>
</reference>
<keyword evidence="2" id="KW-1185">Reference proteome</keyword>
<dbReference type="Proteomes" id="UP000202846">
    <property type="component" value="Segment"/>
</dbReference>
<gene>
    <name evidence="1" type="ORF">vBAbaPPDAB9_22</name>
</gene>
<name>A0A0S1RZY6_9CAUD</name>
<sequence>MSKYRPMMDCCGKPMDYHWNVGTRQVKGYWQFKCYTCLKEIRV</sequence>
<protein>
    <submittedName>
        <fullName evidence="1">Uncharacterized protein</fullName>
    </submittedName>
</protein>
<evidence type="ECO:0000313" key="1">
    <source>
        <dbReference type="EMBL" id="ALM01910.1"/>
    </source>
</evidence>
<dbReference type="KEGG" id="vg:26518149"/>
<accession>A0A0S1RZY6</accession>
<dbReference type="EMBL" id="KT388103">
    <property type="protein sequence ID" value="ALM01910.1"/>
    <property type="molecule type" value="Genomic_DNA"/>
</dbReference>
<dbReference type="OrthoDB" id="25717at10239"/>
<proteinExistence type="predicted"/>
<organism evidence="1 2">
    <name type="scientific">Acinetobacter phage vB_AbaP_PD-AB9</name>
    <dbReference type="NCBI Taxonomy" id="1701808"/>
    <lineage>
        <taxon>Viruses</taxon>
        <taxon>Duplodnaviria</taxon>
        <taxon>Heunggongvirae</taxon>
        <taxon>Uroviricota</taxon>
        <taxon>Caudoviricetes</taxon>
        <taxon>Autographivirales</taxon>
        <taxon>Autoscriptoviridae</taxon>
        <taxon>Beijerinckvirinae</taxon>
        <taxon>Friunavirus</taxon>
        <taxon>Friunavirus PDAB9</taxon>
    </lineage>
</organism>
<dbReference type="RefSeq" id="YP_009189845.1">
    <property type="nucleotide sequence ID" value="NC_028679.1"/>
</dbReference>